<organism evidence="1 2">
    <name type="scientific">Parabacteroides distasonis</name>
    <dbReference type="NCBI Taxonomy" id="823"/>
    <lineage>
        <taxon>Bacteria</taxon>
        <taxon>Pseudomonadati</taxon>
        <taxon>Bacteroidota</taxon>
        <taxon>Bacteroidia</taxon>
        <taxon>Bacteroidales</taxon>
        <taxon>Tannerellaceae</taxon>
        <taxon>Parabacteroides</taxon>
    </lineage>
</organism>
<name>A0A7K0GNW8_PARDI</name>
<accession>A0A7K0GNW8</accession>
<dbReference type="EMBL" id="WKLT01000051">
    <property type="protein sequence ID" value="MRY60595.1"/>
    <property type="molecule type" value="Genomic_DNA"/>
</dbReference>
<protein>
    <submittedName>
        <fullName evidence="1">Uncharacterized protein</fullName>
    </submittedName>
</protein>
<proteinExistence type="predicted"/>
<gene>
    <name evidence="1" type="ORF">GKD59_22415</name>
</gene>
<dbReference type="AlphaFoldDB" id="A0A7K0GNW8"/>
<dbReference type="Proteomes" id="UP000463337">
    <property type="component" value="Unassembled WGS sequence"/>
</dbReference>
<evidence type="ECO:0000313" key="2">
    <source>
        <dbReference type="Proteomes" id="UP000463337"/>
    </source>
</evidence>
<reference evidence="1 2" key="1">
    <citation type="journal article" date="2019" name="Nat. Med.">
        <title>A library of human gut bacterial isolates paired with longitudinal multiomics data enables mechanistic microbiome research.</title>
        <authorList>
            <person name="Poyet M."/>
            <person name="Groussin M."/>
            <person name="Gibbons S.M."/>
            <person name="Avila-Pacheco J."/>
            <person name="Jiang X."/>
            <person name="Kearney S.M."/>
            <person name="Perrotta A.R."/>
            <person name="Berdy B."/>
            <person name="Zhao S."/>
            <person name="Lieberman T.D."/>
            <person name="Swanson P.K."/>
            <person name="Smith M."/>
            <person name="Roesemann S."/>
            <person name="Alexander J.E."/>
            <person name="Rich S.A."/>
            <person name="Livny J."/>
            <person name="Vlamakis H."/>
            <person name="Clish C."/>
            <person name="Bullock K."/>
            <person name="Deik A."/>
            <person name="Scott J."/>
            <person name="Pierce K.A."/>
            <person name="Xavier R.J."/>
            <person name="Alm E.J."/>
        </authorList>
    </citation>
    <scope>NUCLEOTIDE SEQUENCE [LARGE SCALE GENOMIC DNA]</scope>
    <source>
        <strain evidence="1 2">BIOML-A41</strain>
    </source>
</reference>
<comment type="caution">
    <text evidence="1">The sequence shown here is derived from an EMBL/GenBank/DDBJ whole genome shotgun (WGS) entry which is preliminary data.</text>
</comment>
<dbReference type="RefSeq" id="WP_154398323.1">
    <property type="nucleotide sequence ID" value="NZ_WKLT01000051.1"/>
</dbReference>
<evidence type="ECO:0000313" key="1">
    <source>
        <dbReference type="EMBL" id="MRY60595.1"/>
    </source>
</evidence>
<sequence length="76" mass="8260">MNDQQAAEYMAGIESAMRAARWALPVSAAVEAWRISQQGTNGLGLDPRAIVDLEISGDHRPRHGRLYARASDVGAR</sequence>